<accession>A0A815JLF6</accession>
<organism evidence="1 3">
    <name type="scientific">Adineta steineri</name>
    <dbReference type="NCBI Taxonomy" id="433720"/>
    <lineage>
        <taxon>Eukaryota</taxon>
        <taxon>Metazoa</taxon>
        <taxon>Spiralia</taxon>
        <taxon>Gnathifera</taxon>
        <taxon>Rotifera</taxon>
        <taxon>Eurotatoria</taxon>
        <taxon>Bdelloidea</taxon>
        <taxon>Adinetida</taxon>
        <taxon>Adinetidae</taxon>
        <taxon>Adineta</taxon>
    </lineage>
</organism>
<evidence type="ECO:0000313" key="2">
    <source>
        <dbReference type="EMBL" id="CAF3866106.1"/>
    </source>
</evidence>
<proteinExistence type="predicted"/>
<evidence type="ECO:0000313" key="3">
    <source>
        <dbReference type="Proteomes" id="UP000663860"/>
    </source>
</evidence>
<reference evidence="1" key="1">
    <citation type="submission" date="2021-02" db="EMBL/GenBank/DDBJ databases">
        <authorList>
            <person name="Nowell W R."/>
        </authorList>
    </citation>
    <scope>NUCLEOTIDE SEQUENCE</scope>
</reference>
<dbReference type="EMBL" id="CAJOBB010001500">
    <property type="protein sequence ID" value="CAF3866106.1"/>
    <property type="molecule type" value="Genomic_DNA"/>
</dbReference>
<dbReference type="AlphaFoldDB" id="A0A815JLF6"/>
<sequence>MSDNIAPSTDHRISITLPVYNRVLIEKAFSLLKSRRVRRSEEYFLISTETVDHSDMEAYTPLLLEQYAHADDEVKGYLRRLKLNSEGQQFVKAIIVGTKNLFSASLIATSRQKIGNSDQHKILIATTKKEVEMSAPWTICTKWFGMQSKEQKELENVLSELNSEDNKKCLEAMVIHALTDKIRVFLGNDVNVQFIQK</sequence>
<evidence type="ECO:0000313" key="1">
    <source>
        <dbReference type="EMBL" id="CAF1383834.1"/>
    </source>
</evidence>
<dbReference type="EMBL" id="CAJNOE010001077">
    <property type="protein sequence ID" value="CAF1383834.1"/>
    <property type="molecule type" value="Genomic_DNA"/>
</dbReference>
<protein>
    <submittedName>
        <fullName evidence="1">Uncharacterized protein</fullName>
    </submittedName>
</protein>
<comment type="caution">
    <text evidence="1">The sequence shown here is derived from an EMBL/GenBank/DDBJ whole genome shotgun (WGS) entry which is preliminary data.</text>
</comment>
<dbReference type="Proteomes" id="UP000663868">
    <property type="component" value="Unassembled WGS sequence"/>
</dbReference>
<gene>
    <name evidence="1" type="ORF">IZO911_LOCUS38569</name>
    <name evidence="2" type="ORF">KXQ929_LOCUS20935</name>
</gene>
<dbReference type="Proteomes" id="UP000663860">
    <property type="component" value="Unassembled WGS sequence"/>
</dbReference>
<name>A0A815JLF6_9BILA</name>